<dbReference type="Proteomes" id="UP000250369">
    <property type="component" value="Unassembled WGS sequence"/>
</dbReference>
<gene>
    <name evidence="2" type="ORF">DQG23_32085</name>
</gene>
<dbReference type="Pfam" id="PF07826">
    <property type="entry name" value="IMP_cyclohyd"/>
    <property type="match status" value="1"/>
</dbReference>
<protein>
    <submittedName>
        <fullName evidence="2">Inosine monophosphate cyclohydrolase</fullName>
    </submittedName>
</protein>
<keyword evidence="2" id="KW-0378">Hydrolase</keyword>
<organism evidence="2 3">
    <name type="scientific">Paenibacillus contaminans</name>
    <dbReference type="NCBI Taxonomy" id="450362"/>
    <lineage>
        <taxon>Bacteria</taxon>
        <taxon>Bacillati</taxon>
        <taxon>Bacillota</taxon>
        <taxon>Bacilli</taxon>
        <taxon>Bacillales</taxon>
        <taxon>Paenibacillaceae</taxon>
        <taxon>Paenibacillus</taxon>
    </lineage>
</organism>
<dbReference type="AlphaFoldDB" id="A0A329M4V1"/>
<reference evidence="2 3" key="1">
    <citation type="journal article" date="2009" name="Int. J. Syst. Evol. Microbiol.">
        <title>Paenibacillus contaminans sp. nov., isolated from a contaminated laboratory plate.</title>
        <authorList>
            <person name="Chou J.H."/>
            <person name="Lee J.H."/>
            <person name="Lin M.C."/>
            <person name="Chang P.S."/>
            <person name="Arun A.B."/>
            <person name="Young C.C."/>
            <person name="Chen W.M."/>
        </authorList>
    </citation>
    <scope>NUCLEOTIDE SEQUENCE [LARGE SCALE GENOMIC DNA]</scope>
    <source>
        <strain evidence="2 3">CKOBP-6</strain>
    </source>
</reference>
<proteinExistence type="predicted"/>
<accession>A0A329M4V1</accession>
<dbReference type="InterPro" id="IPR036795">
    <property type="entry name" value="IMP_cyclohydrolase-like_sf"/>
</dbReference>
<comment type="caution">
    <text evidence="2">The sequence shown here is derived from an EMBL/GenBank/DDBJ whole genome shotgun (WGS) entry which is preliminary data.</text>
</comment>
<evidence type="ECO:0000259" key="1">
    <source>
        <dbReference type="Pfam" id="PF07826"/>
    </source>
</evidence>
<keyword evidence="3" id="KW-1185">Reference proteome</keyword>
<dbReference type="EMBL" id="QMFB01000027">
    <property type="protein sequence ID" value="RAV14206.1"/>
    <property type="molecule type" value="Genomic_DNA"/>
</dbReference>
<evidence type="ECO:0000313" key="2">
    <source>
        <dbReference type="EMBL" id="RAV14206.1"/>
    </source>
</evidence>
<dbReference type="SUPFAM" id="SSF75569">
    <property type="entry name" value="Archaeal IMP cyclohydrolase PurO"/>
    <property type="match status" value="1"/>
</dbReference>
<dbReference type="GO" id="GO:0006188">
    <property type="term" value="P:IMP biosynthetic process"/>
    <property type="evidence" value="ECO:0007669"/>
    <property type="project" value="InterPro"/>
</dbReference>
<dbReference type="OrthoDB" id="2676808at2"/>
<feature type="domain" description="Inosine monophosphate cyclohydrolase-like" evidence="1">
    <location>
        <begin position="34"/>
        <end position="244"/>
    </location>
</feature>
<dbReference type="GO" id="GO:0003937">
    <property type="term" value="F:IMP cyclohydrolase activity"/>
    <property type="evidence" value="ECO:0007669"/>
    <property type="project" value="InterPro"/>
</dbReference>
<evidence type="ECO:0000313" key="3">
    <source>
        <dbReference type="Proteomes" id="UP000250369"/>
    </source>
</evidence>
<name>A0A329M4V1_9BACL</name>
<dbReference type="Gene3D" id="3.60.20.20">
    <property type="entry name" value="Inosine monophosphate cyclohydrolase-like"/>
    <property type="match status" value="1"/>
</dbReference>
<sequence>MIVRNERKIANVTTTTKWSEIADGNIAALKQNVYPGRGIVIGLTPDGTRLMQVYWIMGRSENSRNRVFVAEENGFLRTEARDPAKLTDPSLIIYYPVRYEGQAHIVTNGDQTDTIYEALQNGGTFEQALATRTYEPDAPNFTPRISGLVDLKDENNAYKLSILKSNSNDEAQTQRYYYHYEQPIAGYGHLIHTYAGDGNPLPSFNGEPALVPLQDDIEATARFYWDLLDGENKVSLLVKTIRRDNGQTEMKIINKD</sequence>
<dbReference type="InterPro" id="IPR020600">
    <property type="entry name" value="IMP_cyclohydrolase-like"/>
</dbReference>